<evidence type="ECO:0008006" key="3">
    <source>
        <dbReference type="Google" id="ProtNLM"/>
    </source>
</evidence>
<proteinExistence type="predicted"/>
<accession>A0ABQ4RVU6</accession>
<comment type="caution">
    <text evidence="1">The sequence shown here is derived from an EMBL/GenBank/DDBJ whole genome shotgun (WGS) entry which is preliminary data.</text>
</comment>
<reference evidence="1" key="2">
    <citation type="submission" date="2021-08" db="EMBL/GenBank/DDBJ databases">
        <authorList>
            <person name="Tani A."/>
            <person name="Ola A."/>
            <person name="Ogura Y."/>
            <person name="Katsura K."/>
            <person name="Hayashi T."/>
        </authorList>
    </citation>
    <scope>NUCLEOTIDE SEQUENCE</scope>
    <source>
        <strain evidence="1">DSM 19015</strain>
    </source>
</reference>
<organism evidence="1 2">
    <name type="scientific">Methylobacterium iners</name>
    <dbReference type="NCBI Taxonomy" id="418707"/>
    <lineage>
        <taxon>Bacteria</taxon>
        <taxon>Pseudomonadati</taxon>
        <taxon>Pseudomonadota</taxon>
        <taxon>Alphaproteobacteria</taxon>
        <taxon>Hyphomicrobiales</taxon>
        <taxon>Methylobacteriaceae</taxon>
        <taxon>Methylobacterium</taxon>
    </lineage>
</organism>
<dbReference type="EMBL" id="BPQP01000022">
    <property type="protein sequence ID" value="GJD94354.1"/>
    <property type="molecule type" value="Genomic_DNA"/>
</dbReference>
<keyword evidence="2" id="KW-1185">Reference proteome</keyword>
<gene>
    <name evidence="1" type="ORF">OCOJLMKI_1556</name>
</gene>
<sequence>MRFLGFGKPRPEDDHRRRVAAWAREAAGLPEEAIVKVNEILCPDPACPGLETVILLMVPRQRTRAVKVAKPADAVTQADVVAAVDAAG</sequence>
<evidence type="ECO:0000313" key="2">
    <source>
        <dbReference type="Proteomes" id="UP001055125"/>
    </source>
</evidence>
<dbReference type="RefSeq" id="WP_238243536.1">
    <property type="nucleotide sequence ID" value="NZ_BPQP01000022.1"/>
</dbReference>
<name>A0ABQ4RVU6_9HYPH</name>
<evidence type="ECO:0000313" key="1">
    <source>
        <dbReference type="EMBL" id="GJD94354.1"/>
    </source>
</evidence>
<dbReference type="Proteomes" id="UP001055125">
    <property type="component" value="Unassembled WGS sequence"/>
</dbReference>
<protein>
    <recommendedName>
        <fullName evidence="3">Nitrate reductase</fullName>
    </recommendedName>
</protein>
<reference evidence="1" key="1">
    <citation type="journal article" date="2021" name="Front. Microbiol.">
        <title>Comprehensive Comparative Genomics and Phenotyping of Methylobacterium Species.</title>
        <authorList>
            <person name="Alessa O."/>
            <person name="Ogura Y."/>
            <person name="Fujitani Y."/>
            <person name="Takami H."/>
            <person name="Hayashi T."/>
            <person name="Sahin N."/>
            <person name="Tani A."/>
        </authorList>
    </citation>
    <scope>NUCLEOTIDE SEQUENCE</scope>
    <source>
        <strain evidence="1">DSM 19015</strain>
    </source>
</reference>